<organism evidence="1 2">
    <name type="scientific">Sphingomonas rosea</name>
    <dbReference type="NCBI Taxonomy" id="335605"/>
    <lineage>
        <taxon>Bacteria</taxon>
        <taxon>Pseudomonadati</taxon>
        <taxon>Pseudomonadota</taxon>
        <taxon>Alphaproteobacteria</taxon>
        <taxon>Sphingomonadales</taxon>
        <taxon>Sphingomonadaceae</taxon>
        <taxon>Sphingomonas</taxon>
    </lineage>
</organism>
<proteinExistence type="predicted"/>
<protein>
    <recommendedName>
        <fullName evidence="3">DUF3006 domain-containing protein</fullName>
    </recommendedName>
</protein>
<accession>A0ABP7TXN6</accession>
<dbReference type="RefSeq" id="WP_344695995.1">
    <property type="nucleotide sequence ID" value="NZ_BAABBR010000001.1"/>
</dbReference>
<evidence type="ECO:0000313" key="2">
    <source>
        <dbReference type="Proteomes" id="UP001424459"/>
    </source>
</evidence>
<name>A0ABP7TXN6_9SPHN</name>
<comment type="caution">
    <text evidence="1">The sequence shown here is derived from an EMBL/GenBank/DDBJ whole genome shotgun (WGS) entry which is preliminary data.</text>
</comment>
<keyword evidence="2" id="KW-1185">Reference proteome</keyword>
<sequence>MIKNTYSKPADVVAEDGRVLIDGPDGVDVALTPDAARITGERLIMGADDADARQRRREALDRDT</sequence>
<dbReference type="EMBL" id="BAABBR010000001">
    <property type="protein sequence ID" value="GAA4032823.1"/>
    <property type="molecule type" value="Genomic_DNA"/>
</dbReference>
<reference evidence="2" key="1">
    <citation type="journal article" date="2019" name="Int. J. Syst. Evol. Microbiol.">
        <title>The Global Catalogue of Microorganisms (GCM) 10K type strain sequencing project: providing services to taxonomists for standard genome sequencing and annotation.</title>
        <authorList>
            <consortium name="The Broad Institute Genomics Platform"/>
            <consortium name="The Broad Institute Genome Sequencing Center for Infectious Disease"/>
            <person name="Wu L."/>
            <person name="Ma J."/>
        </authorList>
    </citation>
    <scope>NUCLEOTIDE SEQUENCE [LARGE SCALE GENOMIC DNA]</scope>
    <source>
        <strain evidence="2">JCM 17564</strain>
    </source>
</reference>
<evidence type="ECO:0008006" key="3">
    <source>
        <dbReference type="Google" id="ProtNLM"/>
    </source>
</evidence>
<dbReference type="Proteomes" id="UP001424459">
    <property type="component" value="Unassembled WGS sequence"/>
</dbReference>
<evidence type="ECO:0000313" key="1">
    <source>
        <dbReference type="EMBL" id="GAA4032823.1"/>
    </source>
</evidence>
<gene>
    <name evidence="1" type="ORF">GCM10022281_10660</name>
</gene>